<dbReference type="EMBL" id="AYKW01000023">
    <property type="protein sequence ID" value="PIL29363.1"/>
    <property type="molecule type" value="Genomic_DNA"/>
</dbReference>
<organism evidence="1 2">
    <name type="scientific">Ganoderma sinense ZZ0214-1</name>
    <dbReference type="NCBI Taxonomy" id="1077348"/>
    <lineage>
        <taxon>Eukaryota</taxon>
        <taxon>Fungi</taxon>
        <taxon>Dikarya</taxon>
        <taxon>Basidiomycota</taxon>
        <taxon>Agaricomycotina</taxon>
        <taxon>Agaricomycetes</taxon>
        <taxon>Polyporales</taxon>
        <taxon>Polyporaceae</taxon>
        <taxon>Ganoderma</taxon>
    </lineage>
</organism>
<dbReference type="AlphaFoldDB" id="A0A2G8S6G8"/>
<accession>A0A2G8S6G8</accession>
<name>A0A2G8S6G8_9APHY</name>
<dbReference type="OrthoDB" id="1594986at2759"/>
<proteinExistence type="predicted"/>
<comment type="caution">
    <text evidence="1">The sequence shown here is derived from an EMBL/GenBank/DDBJ whole genome shotgun (WGS) entry which is preliminary data.</text>
</comment>
<protein>
    <submittedName>
        <fullName evidence="1">Uncharacterized protein</fullName>
    </submittedName>
</protein>
<gene>
    <name evidence="1" type="ORF">GSI_09414</name>
</gene>
<evidence type="ECO:0000313" key="1">
    <source>
        <dbReference type="EMBL" id="PIL29363.1"/>
    </source>
</evidence>
<sequence length="61" mass="7169">MKIQMHFYRNIIVIQGPYLTEYSQLADKYEAGDEDLVSLGSTEDAQMAFESFWLDNQLYLQ</sequence>
<dbReference type="Proteomes" id="UP000230002">
    <property type="component" value="Unassembled WGS sequence"/>
</dbReference>
<evidence type="ECO:0000313" key="2">
    <source>
        <dbReference type="Proteomes" id="UP000230002"/>
    </source>
</evidence>
<dbReference type="STRING" id="1077348.A0A2G8S6G8"/>
<reference evidence="1 2" key="1">
    <citation type="journal article" date="2015" name="Sci. Rep.">
        <title>Chromosome-level genome map provides insights into diverse defense mechanisms in the medicinal fungus Ganoderma sinense.</title>
        <authorList>
            <person name="Zhu Y."/>
            <person name="Xu J."/>
            <person name="Sun C."/>
            <person name="Zhou S."/>
            <person name="Xu H."/>
            <person name="Nelson D.R."/>
            <person name="Qian J."/>
            <person name="Song J."/>
            <person name="Luo H."/>
            <person name="Xiang L."/>
            <person name="Li Y."/>
            <person name="Xu Z."/>
            <person name="Ji A."/>
            <person name="Wang L."/>
            <person name="Lu S."/>
            <person name="Hayward A."/>
            <person name="Sun W."/>
            <person name="Li X."/>
            <person name="Schwartz D.C."/>
            <person name="Wang Y."/>
            <person name="Chen S."/>
        </authorList>
    </citation>
    <scope>NUCLEOTIDE SEQUENCE [LARGE SCALE GENOMIC DNA]</scope>
    <source>
        <strain evidence="1 2">ZZ0214-1</strain>
    </source>
</reference>
<dbReference type="Gene3D" id="3.10.20.90">
    <property type="entry name" value="Phosphatidylinositol 3-kinase Catalytic Subunit, Chain A, domain 1"/>
    <property type="match status" value="1"/>
</dbReference>
<keyword evidence="2" id="KW-1185">Reference proteome</keyword>